<dbReference type="PANTHER" id="PTHR24416:SF548">
    <property type="entry name" value="PROTEIN KINASE DOMAIN-CONTAINING PROTEIN"/>
    <property type="match status" value="1"/>
</dbReference>
<dbReference type="SUPFAM" id="SSF56112">
    <property type="entry name" value="Protein kinase-like (PK-like)"/>
    <property type="match status" value="1"/>
</dbReference>
<feature type="transmembrane region" description="Helical" evidence="1">
    <location>
        <begin position="359"/>
        <end position="381"/>
    </location>
</feature>
<evidence type="ECO:0000313" key="4">
    <source>
        <dbReference type="Proteomes" id="UP000218231"/>
    </source>
</evidence>
<comment type="caution">
    <text evidence="3">The sequence shown here is derived from an EMBL/GenBank/DDBJ whole genome shotgun (WGS) entry which is preliminary data.</text>
</comment>
<keyword evidence="1" id="KW-0472">Membrane</keyword>
<gene>
    <name evidence="3" type="ORF">WR25_05033</name>
</gene>
<protein>
    <recommendedName>
        <fullName evidence="2">Protein kinase domain-containing protein</fullName>
    </recommendedName>
</protein>
<organism evidence="3 4">
    <name type="scientific">Diploscapter pachys</name>
    <dbReference type="NCBI Taxonomy" id="2018661"/>
    <lineage>
        <taxon>Eukaryota</taxon>
        <taxon>Metazoa</taxon>
        <taxon>Ecdysozoa</taxon>
        <taxon>Nematoda</taxon>
        <taxon>Chromadorea</taxon>
        <taxon>Rhabditida</taxon>
        <taxon>Rhabditina</taxon>
        <taxon>Rhabditomorpha</taxon>
        <taxon>Rhabditoidea</taxon>
        <taxon>Rhabditidae</taxon>
        <taxon>Diploscapter</taxon>
    </lineage>
</organism>
<dbReference type="InterPro" id="IPR000719">
    <property type="entry name" value="Prot_kinase_dom"/>
</dbReference>
<dbReference type="Pfam" id="PF07714">
    <property type="entry name" value="PK_Tyr_Ser-Thr"/>
    <property type="match status" value="1"/>
</dbReference>
<keyword evidence="1" id="KW-0812">Transmembrane</keyword>
<dbReference type="InterPro" id="IPR011009">
    <property type="entry name" value="Kinase-like_dom_sf"/>
</dbReference>
<evidence type="ECO:0000259" key="2">
    <source>
        <dbReference type="PROSITE" id="PS50011"/>
    </source>
</evidence>
<evidence type="ECO:0000256" key="1">
    <source>
        <dbReference type="SAM" id="Phobius"/>
    </source>
</evidence>
<dbReference type="GO" id="GO:0005886">
    <property type="term" value="C:plasma membrane"/>
    <property type="evidence" value="ECO:0007669"/>
    <property type="project" value="TreeGrafter"/>
</dbReference>
<dbReference type="PROSITE" id="PS50011">
    <property type="entry name" value="PROTEIN_KINASE_DOM"/>
    <property type="match status" value="1"/>
</dbReference>
<name>A0A2A2J515_9BILA</name>
<keyword evidence="1" id="KW-1133">Transmembrane helix</keyword>
<dbReference type="AlphaFoldDB" id="A0A2A2J515"/>
<accession>A0A2A2J515</accession>
<dbReference type="Gene3D" id="1.10.510.10">
    <property type="entry name" value="Transferase(Phosphotransferase) domain 1"/>
    <property type="match status" value="1"/>
</dbReference>
<dbReference type="GO" id="GO:0007169">
    <property type="term" value="P:cell surface receptor protein tyrosine kinase signaling pathway"/>
    <property type="evidence" value="ECO:0007669"/>
    <property type="project" value="TreeGrafter"/>
</dbReference>
<dbReference type="Gene3D" id="3.30.200.20">
    <property type="entry name" value="Phosphorylase Kinase, domain 1"/>
    <property type="match status" value="1"/>
</dbReference>
<dbReference type="STRING" id="2018661.A0A2A2J515"/>
<dbReference type="GO" id="GO:0004714">
    <property type="term" value="F:transmembrane receptor protein tyrosine kinase activity"/>
    <property type="evidence" value="ECO:0007669"/>
    <property type="project" value="TreeGrafter"/>
</dbReference>
<dbReference type="InterPro" id="IPR001245">
    <property type="entry name" value="Ser-Thr/Tyr_kinase_cat_dom"/>
</dbReference>
<dbReference type="OrthoDB" id="5804305at2759"/>
<proteinExistence type="predicted"/>
<keyword evidence="4" id="KW-1185">Reference proteome</keyword>
<sequence length="726" mass="84250">MIFDFQIWENSTAFKDEIFSNSTINGEGDIQLDAPNATNPLGPVMQSIYDFINKENLQASTIYKKKQVVLLTDYINLNVTQIMNANSKMVNQQTLGIFFQLDITEFYKHCNFTIFSQSDYYNVGAKRKLFQQMLNFQFSGGTVETKPSADNFIYVTNADTLALKRIYSDATQGETCAMSDIKMYSKFVQIYFKTNDTIYDLTLPWFGENSVNFTMSCLSDLYKNYVENETCSDAAFRIIDEFVSHVKSPTKIQTFLSLVTNCTLPYMERHRIDNSAINFLTDFRIITAENMTYVYKSLTEKLINVTLLKNTLDFQVIPNNQFYLNNYSTFCKHDMPSVPLEKALIWSRPKILKIALEDLMWITICSIISVTTFGCIAYQYIKRQQRKQLALLQEIMRHPRIFKAEVDCPKVTRLPWEIKSENVHIDTNFLLGEGTISNVYLGKLKGKAPILQWIDRVEMKQYQDCAVAVRVPRHFDEPEEDQLQREIHSMRRLRHHDHIALFLGWTSKNNLVCSLLELTHQNLVKYLFQIKETLGQNGRSSDHTNIPYQTLYKIIYETCDGMAYLHSRNLVHRDLTARNILLTTGLRAKISGFGFCSDPQDTAFGANSLALRYLPVRWLAPECFLGKFSYKSDSWSFAVTLYEIFTLGELPYEELRIPDEIIESVQKGRIPAMPKYATKHTYSVMQQCFHKIPQRRLAFLQMKEIFHPNTEASYHNAAFEMDELLE</sequence>
<reference evidence="3 4" key="1">
    <citation type="journal article" date="2017" name="Curr. Biol.">
        <title>Genome architecture and evolution of a unichromosomal asexual nematode.</title>
        <authorList>
            <person name="Fradin H."/>
            <person name="Zegar C."/>
            <person name="Gutwein M."/>
            <person name="Lucas J."/>
            <person name="Kovtun M."/>
            <person name="Corcoran D."/>
            <person name="Baugh L.R."/>
            <person name="Kiontke K."/>
            <person name="Gunsalus K."/>
            <person name="Fitch D.H."/>
            <person name="Piano F."/>
        </authorList>
    </citation>
    <scope>NUCLEOTIDE SEQUENCE [LARGE SCALE GENOMIC DNA]</scope>
    <source>
        <strain evidence="3">PF1309</strain>
    </source>
</reference>
<dbReference type="InterPro" id="IPR008266">
    <property type="entry name" value="Tyr_kinase_AS"/>
</dbReference>
<dbReference type="EMBL" id="LIAE01010679">
    <property type="protein sequence ID" value="PAV56777.1"/>
    <property type="molecule type" value="Genomic_DNA"/>
</dbReference>
<feature type="domain" description="Protein kinase" evidence="2">
    <location>
        <begin position="425"/>
        <end position="710"/>
    </location>
</feature>
<dbReference type="GO" id="GO:0043235">
    <property type="term" value="C:receptor complex"/>
    <property type="evidence" value="ECO:0007669"/>
    <property type="project" value="TreeGrafter"/>
</dbReference>
<dbReference type="PROSITE" id="PS00109">
    <property type="entry name" value="PROTEIN_KINASE_TYR"/>
    <property type="match status" value="1"/>
</dbReference>
<dbReference type="Proteomes" id="UP000218231">
    <property type="component" value="Unassembled WGS sequence"/>
</dbReference>
<dbReference type="PANTHER" id="PTHR24416">
    <property type="entry name" value="TYROSINE-PROTEIN KINASE RECEPTOR"/>
    <property type="match status" value="1"/>
</dbReference>
<evidence type="ECO:0000313" key="3">
    <source>
        <dbReference type="EMBL" id="PAV56777.1"/>
    </source>
</evidence>
<dbReference type="InterPro" id="IPR050122">
    <property type="entry name" value="RTK"/>
</dbReference>
<dbReference type="FunFam" id="3.30.200.20:FF:000855">
    <property type="entry name" value="Protein CBG11187"/>
    <property type="match status" value="1"/>
</dbReference>
<dbReference type="PRINTS" id="PR00109">
    <property type="entry name" value="TYRKINASE"/>
</dbReference>
<dbReference type="GO" id="GO:0005524">
    <property type="term" value="F:ATP binding"/>
    <property type="evidence" value="ECO:0007669"/>
    <property type="project" value="InterPro"/>
</dbReference>